<keyword evidence="2" id="KW-1185">Reference proteome</keyword>
<evidence type="ECO:0000313" key="1">
    <source>
        <dbReference type="EMBL" id="KZT76134.1"/>
    </source>
</evidence>
<dbReference type="EMBL" id="KV150296">
    <property type="protein sequence ID" value="KZT76134.1"/>
    <property type="molecule type" value="Genomic_DNA"/>
</dbReference>
<reference evidence="1 2" key="1">
    <citation type="journal article" date="2015" name="Proc. Natl. Acad. Sci. U.S.A.">
        <title>The resurrection genome of Boea hygrometrica: A blueprint for survival of dehydration.</title>
        <authorList>
            <person name="Xiao L."/>
            <person name="Yang G."/>
            <person name="Zhang L."/>
            <person name="Yang X."/>
            <person name="Zhao S."/>
            <person name="Ji Z."/>
            <person name="Zhou Q."/>
            <person name="Hu M."/>
            <person name="Wang Y."/>
            <person name="Chen M."/>
            <person name="Xu Y."/>
            <person name="Jin H."/>
            <person name="Xiao X."/>
            <person name="Hu G."/>
            <person name="Bao F."/>
            <person name="Hu Y."/>
            <person name="Wan P."/>
            <person name="Li L."/>
            <person name="Deng X."/>
            <person name="Kuang T."/>
            <person name="Xiang C."/>
            <person name="Zhu J.K."/>
            <person name="Oliver M.J."/>
            <person name="He Y."/>
        </authorList>
    </citation>
    <scope>NUCLEOTIDE SEQUENCE [LARGE SCALE GENOMIC DNA]</scope>
    <source>
        <strain evidence="2">cv. XS01</strain>
    </source>
</reference>
<organism evidence="1 2">
    <name type="scientific">Dorcoceras hygrometricum</name>
    <dbReference type="NCBI Taxonomy" id="472368"/>
    <lineage>
        <taxon>Eukaryota</taxon>
        <taxon>Viridiplantae</taxon>
        <taxon>Streptophyta</taxon>
        <taxon>Embryophyta</taxon>
        <taxon>Tracheophyta</taxon>
        <taxon>Spermatophyta</taxon>
        <taxon>Magnoliopsida</taxon>
        <taxon>eudicotyledons</taxon>
        <taxon>Gunneridae</taxon>
        <taxon>Pentapetalae</taxon>
        <taxon>asterids</taxon>
        <taxon>lamiids</taxon>
        <taxon>Lamiales</taxon>
        <taxon>Gesneriaceae</taxon>
        <taxon>Didymocarpoideae</taxon>
        <taxon>Trichosporeae</taxon>
        <taxon>Loxocarpinae</taxon>
        <taxon>Dorcoceras</taxon>
    </lineage>
</organism>
<proteinExistence type="predicted"/>
<protein>
    <submittedName>
        <fullName evidence="1">Riboflavin biosynthesis protein PYRD, chloroplastic</fullName>
    </submittedName>
</protein>
<dbReference type="AlphaFoldDB" id="A0A2Z6ZSH4"/>
<dbReference type="Proteomes" id="UP000250235">
    <property type="component" value="Unassembled WGS sequence"/>
</dbReference>
<sequence>MRAGRAWWPRRARCFAQGCTVDGRWSRAPGCAEITHGGRCVAPIAGRRDAHWLRNIMAARRAVAGHWTRDFARGRASRLARRCAAAAARYVAAAVRHVSRQRATADFFF</sequence>
<name>A0A2Z6ZSH4_9LAMI</name>
<evidence type="ECO:0000313" key="2">
    <source>
        <dbReference type="Proteomes" id="UP000250235"/>
    </source>
</evidence>
<gene>
    <name evidence="1" type="ORF">F511_46841</name>
</gene>
<accession>A0A2Z6ZSH4</accession>